<comment type="caution">
    <text evidence="1">The sequence shown here is derived from an EMBL/GenBank/DDBJ whole genome shotgun (WGS) entry which is preliminary data.</text>
</comment>
<evidence type="ECO:0000313" key="1">
    <source>
        <dbReference type="EMBL" id="KAI9431129.1"/>
    </source>
</evidence>
<proteinExistence type="predicted"/>
<reference evidence="1" key="1">
    <citation type="submission" date="2021-03" db="EMBL/GenBank/DDBJ databases">
        <title>Evolutionary priming and transition to the ectomycorrhizal habit in an iconic lineage of mushroom-forming fungi: is preadaptation a requirement?</title>
        <authorList>
            <consortium name="DOE Joint Genome Institute"/>
            <person name="Looney B.P."/>
            <person name="Miyauchi S."/>
            <person name="Morin E."/>
            <person name="Drula E."/>
            <person name="Courty P.E."/>
            <person name="Chicoki N."/>
            <person name="Fauchery L."/>
            <person name="Kohler A."/>
            <person name="Kuo A."/>
            <person name="LaButti K."/>
            <person name="Pangilinan J."/>
            <person name="Lipzen A."/>
            <person name="Riley R."/>
            <person name="Andreopoulos W."/>
            <person name="He G."/>
            <person name="Johnson J."/>
            <person name="Barry K.W."/>
            <person name="Grigoriev I.V."/>
            <person name="Nagy L."/>
            <person name="Hibbett D."/>
            <person name="Henrissat B."/>
            <person name="Matheny P.B."/>
            <person name="Labbe J."/>
            <person name="Martin A.F."/>
        </authorList>
    </citation>
    <scope>NUCLEOTIDE SEQUENCE</scope>
    <source>
        <strain evidence="1">BPL698</strain>
    </source>
</reference>
<sequence>MIVLLAVLAATHASPLAQTSLPLVSLHHFQARAPSCDDPDGCRSLWHIIWSCAVTILLCTWVSVHPNIPSPDERWPRITVRRVGLMLAALFVPEVIIGWALRQRQAAVELAEKHKGEGWTITHGFFATMGGFMEYEGNRPIRVLLPEQLTSYSLTGNGDFPRIAKEEIEDKSKGDFISKSLVVLQTGWFVTQCIARGIQGLTITELELVTVAFAALNFVMYLLWWDKPLNVQRGVRVYKKRNSREAVDDGRAEATSPVGFWGALRDALSELQAATARGPLTRHFDGIPWPFRVLIWPFMKPAYIFVGEDEVNEKRVNTFYPSEWVSGRMPLALFILTAVTLAFGAIHCTGWSFTFPSHTERTLWRVASVAILVTPILYMPFLYAGIRWDFGDWTFLPIHVTLISLYMLGRLALLALPFLCLRSLPPAAYRVVRW</sequence>
<name>A0ACC0TR94_9AGAM</name>
<feature type="non-terminal residue" evidence="1">
    <location>
        <position position="434"/>
    </location>
</feature>
<evidence type="ECO:0000313" key="2">
    <source>
        <dbReference type="Proteomes" id="UP001207468"/>
    </source>
</evidence>
<organism evidence="1 2">
    <name type="scientific">Russula earlei</name>
    <dbReference type="NCBI Taxonomy" id="71964"/>
    <lineage>
        <taxon>Eukaryota</taxon>
        <taxon>Fungi</taxon>
        <taxon>Dikarya</taxon>
        <taxon>Basidiomycota</taxon>
        <taxon>Agaricomycotina</taxon>
        <taxon>Agaricomycetes</taxon>
        <taxon>Russulales</taxon>
        <taxon>Russulaceae</taxon>
        <taxon>Russula</taxon>
    </lineage>
</organism>
<gene>
    <name evidence="1" type="ORF">F5148DRAFT_1006362</name>
</gene>
<keyword evidence="2" id="KW-1185">Reference proteome</keyword>
<protein>
    <submittedName>
        <fullName evidence="1">Uncharacterized protein</fullName>
    </submittedName>
</protein>
<dbReference type="Proteomes" id="UP001207468">
    <property type="component" value="Unassembled WGS sequence"/>
</dbReference>
<accession>A0ACC0TR94</accession>
<dbReference type="EMBL" id="JAGFNK010001483">
    <property type="protein sequence ID" value="KAI9431129.1"/>
    <property type="molecule type" value="Genomic_DNA"/>
</dbReference>